<dbReference type="SUPFAM" id="SSF51126">
    <property type="entry name" value="Pectin lyase-like"/>
    <property type="match status" value="2"/>
</dbReference>
<proteinExistence type="predicted"/>
<protein>
    <submittedName>
        <fullName evidence="1">Uncharacterized protein</fullName>
    </submittedName>
</protein>
<dbReference type="InterPro" id="IPR012334">
    <property type="entry name" value="Pectin_lyas_fold"/>
</dbReference>
<dbReference type="AlphaFoldDB" id="A0A2S9YDJ3"/>
<comment type="caution">
    <text evidence="1">The sequence shown here is derived from an EMBL/GenBank/DDBJ whole genome shotgun (WGS) entry which is preliminary data.</text>
</comment>
<dbReference type="Pfam" id="PF20129">
    <property type="entry name" value="DUF6519"/>
    <property type="match status" value="1"/>
</dbReference>
<evidence type="ECO:0000313" key="2">
    <source>
        <dbReference type="Proteomes" id="UP000238823"/>
    </source>
</evidence>
<dbReference type="RefSeq" id="WP_106092318.1">
    <property type="nucleotide sequence ID" value="NZ_PVNL01000110.1"/>
</dbReference>
<sequence>MATQDISRFLHQPNKHYASAQMQQGRVITDADFNEASMIEAEDLRASLVDIVCTRGTPNDGMLVSSVVDDAYDFTLAAGSYYIGGLRFAVDAVPAPDPAQTLLRQSDWLQIDGLNGYLPAEPVDGRTDLVFVRAWEQPVTAIEDSELREVALGDRTTSVRIKRMRQFDVKTGLVADDCAGAFDELITELTATYADSAFDVENSELHSGARLQVFFIASDKKEDLCANPTSTGYVGAENQAIRVELRPGNKLVWGFDNASKIYRVIPDSENLDQLTFLTEPADLPSMPRAGQVVEILPWGALLPNMEKVAEQQGVITTVATTYDPQTKLLVISDALDASWTDWLAAHDEYDNDSDPEGEEKYLYLRVWNRGSELVDESHPAEIDLGEAPDPIPDVTLGTTGLNVTLTQRGIPGDYWIIAARPSTPDAVVPWDLASDAVPPHGPRRFYAPLAMIDWTVGVETTSIVTDCRTRLRRLCEGGCCSVTLGDGKHSFGMVNDLADAFDLISDGGTLCVLPGIHVGSVVLENHMNIIIEGCGPKSILQSPAPTAGDPIAGDEELFYDSVLTIRDCERIQVKNLRIQTHSAVGLMIETSTAVDVCEDILVEDISVFSTGSVNGVNSVYEFAAPCLAVRGASDVVIRRCHFEMDRVSSIAAAVVLSGARLRLLDSRVAAPVFDGLQLGAMGGVQIRSATHEVDIIGCQIVGGWGNGISLGQVESFARDTGSDVSAWQAHNYPVGGGADWLVGPNLGALQYSVGASVTSSNTENVWLPVGPVEKVRIHDNLISRMGLSGIASMEFFDSTYDWDAGSSGPLFIVAVDLDISRNVIEDNVQITSALPSSLAFQNDRCVGGVCLAGSINPLIRGNQILRNGTGSLYTPVCGIGLIAAQNATIEGNRIIDNGPPTPVGASAITVGLRGGIAIAEIVKPRGYTIPAEVEEQAHPKMPAPVTDLSNARGASALVVRGNEVSQPLGRALWVQRGFGAITVTGNTFESFGNPVPGDAIAGASLQWVNGGGYVRPASGACVQIVDYGLALDVDWTDFTPPKPDWTDRSDSVIYGGNVLVADNVASLDWDIMGGHACSILVSTLGSALYDSNTSSVVTRNPYGLAQQVGEPNAIETFLADAILKFGAMSMVLTNVYIGGRSTVQASGNRSTEAQFDALFSLVVGPALTPVGDDIGALEHASSLIANTGTHCWVAGVSETTTKDSAAYNIAIYYSEIIGDLELAYSVVAAELEPDGRIISIEHTG</sequence>
<dbReference type="EMBL" id="PVNL01000110">
    <property type="protein sequence ID" value="PRQ03165.1"/>
    <property type="molecule type" value="Genomic_DNA"/>
</dbReference>
<evidence type="ECO:0000313" key="1">
    <source>
        <dbReference type="EMBL" id="PRQ03165.1"/>
    </source>
</evidence>
<dbReference type="OrthoDB" id="134981at2"/>
<accession>A0A2S9YDJ3</accession>
<dbReference type="InterPro" id="IPR045392">
    <property type="entry name" value="DUF6519"/>
</dbReference>
<organism evidence="1 2">
    <name type="scientific">Enhygromyxa salina</name>
    <dbReference type="NCBI Taxonomy" id="215803"/>
    <lineage>
        <taxon>Bacteria</taxon>
        <taxon>Pseudomonadati</taxon>
        <taxon>Myxococcota</taxon>
        <taxon>Polyangia</taxon>
        <taxon>Nannocystales</taxon>
        <taxon>Nannocystaceae</taxon>
        <taxon>Enhygromyxa</taxon>
    </lineage>
</organism>
<dbReference type="SMART" id="SM00710">
    <property type="entry name" value="PbH1"/>
    <property type="match status" value="9"/>
</dbReference>
<reference evidence="1 2" key="1">
    <citation type="submission" date="2018-03" db="EMBL/GenBank/DDBJ databases">
        <title>Draft Genome Sequences of the Obligatory Marine Myxobacteria Enhygromyxa salina SWB007.</title>
        <authorList>
            <person name="Poehlein A."/>
            <person name="Moghaddam J.A."/>
            <person name="Harms H."/>
            <person name="Alanjari M."/>
            <person name="Koenig G.M."/>
            <person name="Daniel R."/>
            <person name="Schaeberle T.F."/>
        </authorList>
    </citation>
    <scope>NUCLEOTIDE SEQUENCE [LARGE SCALE GENOMIC DNA]</scope>
    <source>
        <strain evidence="1 2">SWB007</strain>
    </source>
</reference>
<dbReference type="Proteomes" id="UP000238823">
    <property type="component" value="Unassembled WGS sequence"/>
</dbReference>
<dbReference type="InterPro" id="IPR011050">
    <property type="entry name" value="Pectin_lyase_fold/virulence"/>
</dbReference>
<dbReference type="Gene3D" id="2.160.20.10">
    <property type="entry name" value="Single-stranded right-handed beta-helix, Pectin lyase-like"/>
    <property type="match status" value="1"/>
</dbReference>
<dbReference type="InterPro" id="IPR006626">
    <property type="entry name" value="PbH1"/>
</dbReference>
<name>A0A2S9YDJ3_9BACT</name>
<gene>
    <name evidence="1" type="ORF">ENSA7_54360</name>
</gene>